<organism evidence="2 3">
    <name type="scientific">Brenthis ino</name>
    <name type="common">lesser marbled fritillary</name>
    <dbReference type="NCBI Taxonomy" id="405034"/>
    <lineage>
        <taxon>Eukaryota</taxon>
        <taxon>Metazoa</taxon>
        <taxon>Ecdysozoa</taxon>
        <taxon>Arthropoda</taxon>
        <taxon>Hexapoda</taxon>
        <taxon>Insecta</taxon>
        <taxon>Pterygota</taxon>
        <taxon>Neoptera</taxon>
        <taxon>Endopterygota</taxon>
        <taxon>Lepidoptera</taxon>
        <taxon>Glossata</taxon>
        <taxon>Ditrysia</taxon>
        <taxon>Papilionoidea</taxon>
        <taxon>Nymphalidae</taxon>
        <taxon>Heliconiinae</taxon>
        <taxon>Argynnini</taxon>
        <taxon>Brenthis</taxon>
    </lineage>
</organism>
<dbReference type="AlphaFoldDB" id="A0A8J9UHY5"/>
<dbReference type="OrthoDB" id="416618at2759"/>
<feature type="chain" id="PRO_5035461727" evidence="1">
    <location>
        <begin position="24"/>
        <end position="113"/>
    </location>
</feature>
<proteinExistence type="predicted"/>
<sequence>MSVVVRLAALLAALLVAAGGARASVTVVQMQLAYEQVYELHLNSSVEYILDVATAGGASHLPSLVWVHSDGGDSAHPVFVTARVPTGTYLHPRLVCLKLIMGIFIPGDMNQCL</sequence>
<evidence type="ECO:0000313" key="3">
    <source>
        <dbReference type="Proteomes" id="UP000838878"/>
    </source>
</evidence>
<feature type="non-terminal residue" evidence="2">
    <location>
        <position position="113"/>
    </location>
</feature>
<name>A0A8J9UHY5_9NEOP</name>
<feature type="signal peptide" evidence="1">
    <location>
        <begin position="1"/>
        <end position="23"/>
    </location>
</feature>
<reference evidence="2" key="1">
    <citation type="submission" date="2021-12" db="EMBL/GenBank/DDBJ databases">
        <authorList>
            <person name="Martin H S."/>
        </authorList>
    </citation>
    <scope>NUCLEOTIDE SEQUENCE</scope>
</reference>
<accession>A0A8J9UHY5</accession>
<dbReference type="EMBL" id="OV170221">
    <property type="protein sequence ID" value="CAH0714032.1"/>
    <property type="molecule type" value="Genomic_DNA"/>
</dbReference>
<keyword evidence="1" id="KW-0732">Signal</keyword>
<gene>
    <name evidence="2" type="ORF">BINO364_LOCUS1120</name>
</gene>
<evidence type="ECO:0000313" key="2">
    <source>
        <dbReference type="EMBL" id="CAH0714032.1"/>
    </source>
</evidence>
<keyword evidence="3" id="KW-1185">Reference proteome</keyword>
<protein>
    <submittedName>
        <fullName evidence="2">Uncharacterized protein</fullName>
    </submittedName>
</protein>
<dbReference type="Proteomes" id="UP000838878">
    <property type="component" value="Chromosome 1"/>
</dbReference>
<evidence type="ECO:0000256" key="1">
    <source>
        <dbReference type="SAM" id="SignalP"/>
    </source>
</evidence>